<keyword evidence="1" id="KW-0067">ATP-binding</keyword>
<reference evidence="3" key="1">
    <citation type="submission" date="2021-01" db="EMBL/GenBank/DDBJ databases">
        <authorList>
            <person name="Corre E."/>
            <person name="Pelletier E."/>
            <person name="Niang G."/>
            <person name="Scheremetjew M."/>
            <person name="Finn R."/>
            <person name="Kale V."/>
            <person name="Holt S."/>
            <person name="Cochrane G."/>
            <person name="Meng A."/>
            <person name="Brown T."/>
            <person name="Cohen L."/>
        </authorList>
    </citation>
    <scope>NUCLEOTIDE SEQUENCE</scope>
    <source>
        <strain evidence="3">CCMP1381</strain>
    </source>
</reference>
<protein>
    <recommendedName>
        <fullName evidence="2">ATP-grasp domain-containing protein</fullName>
    </recommendedName>
</protein>
<dbReference type="AlphaFoldDB" id="A0A7S2MH76"/>
<keyword evidence="1" id="KW-0547">Nucleotide-binding</keyword>
<dbReference type="Gene3D" id="3.30.1490.20">
    <property type="entry name" value="ATP-grasp fold, A domain"/>
    <property type="match status" value="1"/>
</dbReference>
<dbReference type="Gene3D" id="3.30.470.20">
    <property type="entry name" value="ATP-grasp fold, B domain"/>
    <property type="match status" value="1"/>
</dbReference>
<dbReference type="PROSITE" id="PS50975">
    <property type="entry name" value="ATP_GRASP"/>
    <property type="match status" value="1"/>
</dbReference>
<name>A0A7S2MH76_9STRA</name>
<evidence type="ECO:0000259" key="2">
    <source>
        <dbReference type="PROSITE" id="PS50975"/>
    </source>
</evidence>
<dbReference type="SUPFAM" id="SSF56059">
    <property type="entry name" value="Glutathione synthetase ATP-binding domain-like"/>
    <property type="match status" value="1"/>
</dbReference>
<accession>A0A7S2MH76</accession>
<dbReference type="PANTHER" id="PTHR21621">
    <property type="entry name" value="RIBOSOMAL PROTEIN S6 MODIFICATION PROTEIN"/>
    <property type="match status" value="1"/>
</dbReference>
<dbReference type="GO" id="GO:0005524">
    <property type="term" value="F:ATP binding"/>
    <property type="evidence" value="ECO:0007669"/>
    <property type="project" value="UniProtKB-UniRule"/>
</dbReference>
<dbReference type="InterPro" id="IPR013815">
    <property type="entry name" value="ATP_grasp_subdomain_1"/>
</dbReference>
<gene>
    <name evidence="3" type="ORF">DSPE1174_LOCUS30357</name>
</gene>
<feature type="domain" description="ATP-grasp" evidence="2">
    <location>
        <begin position="43"/>
        <end position="297"/>
    </location>
</feature>
<sequence>MSKDWIIQISDPKTGRTSCIHGYTFDANGAGAARVCNDKVATSMVLDAHGVPNIPHILLLDPGNPFTKAYVPPEGNLMRLRALADKVGLPIVLKPLDGTGGFGVTKCACWRDVEGTVQSLFTRGYGIAASPFKAVVDEYRCLYVLGDVRVTYRKIRSHLVGDGISKLSVLVARAIEEALDPAAAAGIAAAAEGFTKEAWLRVPAEGEKVILQWRHNLGLGAAMSLDIPAEMDQELRVVASSAARAIGVRFCSVDVAHVQNEGLQVMEVNSGVMMDSLIDQLGSEGVRLAAQTYEAVLLETLGLPTTEIDI</sequence>
<dbReference type="PANTHER" id="PTHR21621:SF0">
    <property type="entry name" value="BETA-CITRYLGLUTAMATE SYNTHASE B-RELATED"/>
    <property type="match status" value="1"/>
</dbReference>
<dbReference type="EMBL" id="HBGS01058190">
    <property type="protein sequence ID" value="CAD9483518.1"/>
    <property type="molecule type" value="Transcribed_RNA"/>
</dbReference>
<evidence type="ECO:0000256" key="1">
    <source>
        <dbReference type="PROSITE-ProRule" id="PRU00409"/>
    </source>
</evidence>
<organism evidence="3">
    <name type="scientific">Octactis speculum</name>
    <dbReference type="NCBI Taxonomy" id="3111310"/>
    <lineage>
        <taxon>Eukaryota</taxon>
        <taxon>Sar</taxon>
        <taxon>Stramenopiles</taxon>
        <taxon>Ochrophyta</taxon>
        <taxon>Dictyochophyceae</taxon>
        <taxon>Dictyochales</taxon>
        <taxon>Dictyochaceae</taxon>
        <taxon>Octactis</taxon>
    </lineage>
</organism>
<proteinExistence type="predicted"/>
<dbReference type="GO" id="GO:0005737">
    <property type="term" value="C:cytoplasm"/>
    <property type="evidence" value="ECO:0007669"/>
    <property type="project" value="TreeGrafter"/>
</dbReference>
<dbReference type="GO" id="GO:0018169">
    <property type="term" value="F:ribosomal S6-glutamic acid ligase activity"/>
    <property type="evidence" value="ECO:0007669"/>
    <property type="project" value="TreeGrafter"/>
</dbReference>
<dbReference type="InterPro" id="IPR013651">
    <property type="entry name" value="ATP-grasp_RimK-type"/>
</dbReference>
<evidence type="ECO:0000313" key="3">
    <source>
        <dbReference type="EMBL" id="CAD9483518.1"/>
    </source>
</evidence>
<dbReference type="Pfam" id="PF08443">
    <property type="entry name" value="RimK"/>
    <property type="match status" value="1"/>
</dbReference>
<dbReference type="InterPro" id="IPR011761">
    <property type="entry name" value="ATP-grasp"/>
</dbReference>
<dbReference type="GO" id="GO:0046872">
    <property type="term" value="F:metal ion binding"/>
    <property type="evidence" value="ECO:0007669"/>
    <property type="project" value="InterPro"/>
</dbReference>